<dbReference type="Proteomes" id="UP000016944">
    <property type="component" value="Chromosome I"/>
</dbReference>
<dbReference type="RefSeq" id="WP_006697775.1">
    <property type="nucleotide sequence ID" value="NC_022535.1"/>
</dbReference>
<gene>
    <name evidence="1" type="ORF">BN877_I2142</name>
    <name evidence="2" type="ORF">FOB26_28155</name>
    <name evidence="3" type="ORF">FOB41_07800</name>
</gene>
<reference evidence="1" key="2">
    <citation type="submission" date="2013-08" db="EMBL/GenBank/DDBJ databases">
        <authorList>
            <person name="Sundararajan A."/>
        </authorList>
    </citation>
    <scope>NUCLEOTIDE SEQUENCE</scope>
    <source>
        <strain evidence="1">IRBG74</strain>
    </source>
</reference>
<accession>A0A1S9E849</accession>
<keyword evidence="6" id="KW-1185">Reference proteome</keyword>
<evidence type="ECO:0000313" key="1">
    <source>
        <dbReference type="EMBL" id="CDI09033.1"/>
    </source>
</evidence>
<dbReference type="Proteomes" id="UP001155820">
    <property type="component" value="Unassembled WGS sequence"/>
</dbReference>
<dbReference type="KEGG" id="rir:BN877_I2142"/>
<organism evidence="1 4">
    <name type="scientific">Agrobacterium pusense</name>
    <dbReference type="NCBI Taxonomy" id="648995"/>
    <lineage>
        <taxon>Bacteria</taxon>
        <taxon>Pseudomonadati</taxon>
        <taxon>Pseudomonadota</taxon>
        <taxon>Alphaproteobacteria</taxon>
        <taxon>Hyphomicrobiales</taxon>
        <taxon>Rhizobiaceae</taxon>
        <taxon>Rhizobium/Agrobacterium group</taxon>
        <taxon>Agrobacterium</taxon>
    </lineage>
</organism>
<dbReference type="InterPro" id="IPR018680">
    <property type="entry name" value="DUF2164"/>
</dbReference>
<protein>
    <submittedName>
        <fullName evidence="2">DUF2164 domain-containing protein</fullName>
    </submittedName>
</protein>
<dbReference type="GeneID" id="61455285"/>
<name>A0A1S9E849_9HYPH</name>
<reference evidence="1 4" key="1">
    <citation type="journal article" date="2013" name="Genome Announc.">
        <title>Complete Genome Sequence of the Sesbania Symbiont and Rice Growth-Promoting Endophyte Rhizobium sp. Strain IRBG74.</title>
        <authorList>
            <person name="Crook M.B."/>
            <person name="Mitra S."/>
            <person name="Ane J.M."/>
            <person name="Sadowsky M.J."/>
            <person name="Gyaneshwar P."/>
        </authorList>
    </citation>
    <scope>NUCLEOTIDE SEQUENCE [LARGE SCALE GENOMIC DNA]</scope>
    <source>
        <strain evidence="1 4">IRBG74</strain>
    </source>
</reference>
<evidence type="ECO:0000313" key="3">
    <source>
        <dbReference type="EMBL" id="QIX21041.1"/>
    </source>
</evidence>
<accession>U4PVE6</accession>
<dbReference type="EMBL" id="JABRWM010000006">
    <property type="protein sequence ID" value="NRF22932.1"/>
    <property type="molecule type" value="Genomic_DNA"/>
</dbReference>
<evidence type="ECO:0000313" key="2">
    <source>
        <dbReference type="EMBL" id="NRF22932.1"/>
    </source>
</evidence>
<dbReference type="EMBL" id="CP050898">
    <property type="protein sequence ID" value="QIX21041.1"/>
    <property type="molecule type" value="Genomic_DNA"/>
</dbReference>
<dbReference type="Pfam" id="PF09932">
    <property type="entry name" value="DUF2164"/>
    <property type="match status" value="1"/>
</dbReference>
<dbReference type="EMBL" id="HG518322">
    <property type="protein sequence ID" value="CDI09033.1"/>
    <property type="molecule type" value="Genomic_DNA"/>
</dbReference>
<reference evidence="2" key="3">
    <citation type="submission" date="2019-07" db="EMBL/GenBank/DDBJ databases">
        <title>FDA dAtabase for Regulatory Grade micrObial Sequences (FDA-ARGOS): Supporting development and validation of Infectious Disease Dx tests.</title>
        <authorList>
            <person name="Bachman M."/>
            <person name="Young C."/>
            <person name="Tallon L."/>
            <person name="Sadzewicz L."/>
            <person name="Vavikolanu K."/>
            <person name="Mehta A."/>
            <person name="Aluvathingal J."/>
            <person name="Nadendla S."/>
            <person name="Nandy P."/>
            <person name="Geyer C."/>
            <person name="Yan Y."/>
            <person name="Sichtig H."/>
        </authorList>
    </citation>
    <scope>NUCLEOTIDE SEQUENCE</scope>
    <source>
        <strain evidence="2">FDAARGOS_618</strain>
    </source>
</reference>
<evidence type="ECO:0000313" key="5">
    <source>
        <dbReference type="Proteomes" id="UP000500870"/>
    </source>
</evidence>
<proteinExistence type="predicted"/>
<dbReference type="Proteomes" id="UP000500870">
    <property type="component" value="Chromosome 1"/>
</dbReference>
<dbReference type="AlphaFoldDB" id="A0A1S9E849"/>
<reference evidence="3 5" key="4">
    <citation type="submission" date="2020-04" db="EMBL/GenBank/DDBJ databases">
        <title>FDA dAtabase for Regulatory Grade micrObial Sequences (FDA-ARGOS): Supporting development and validation of Infectious Disease Dx tests.</title>
        <authorList>
            <person name="Sciortino C."/>
            <person name="Tallon L."/>
            <person name="Sadzewicz L."/>
            <person name="Vavikolanu K."/>
            <person name="Mehta A."/>
            <person name="Aluvathingal J."/>
            <person name="Nadendla S."/>
            <person name="Nandy P."/>
            <person name="Geyer C."/>
            <person name="Yan Y."/>
            <person name="Sichtig H."/>
        </authorList>
    </citation>
    <scope>NUCLEOTIDE SEQUENCE [LARGE SCALE GENOMIC DNA]</scope>
    <source>
        <strain evidence="3 5">FDAARGOS_633</strain>
    </source>
</reference>
<evidence type="ECO:0000313" key="4">
    <source>
        <dbReference type="Proteomes" id="UP000016944"/>
    </source>
</evidence>
<sequence length="78" mass="8806">MLEKQEKAALAARVRDYLAREAEAEIGLLQAEIFVDFLAEELGYVFYNQGLRDAQAAILRRLEDAAGDIDVLEKPKPR</sequence>
<evidence type="ECO:0000313" key="6">
    <source>
        <dbReference type="Proteomes" id="UP001155820"/>
    </source>
</evidence>
<dbReference type="PATRIC" id="fig|424182.3.peg.2110"/>